<dbReference type="Pfam" id="PF00668">
    <property type="entry name" value="Condensation"/>
    <property type="match status" value="2"/>
</dbReference>
<dbReference type="CDD" id="cd19531">
    <property type="entry name" value="LCL_NRPS-like"/>
    <property type="match status" value="2"/>
</dbReference>
<accession>A0ABU2SZP9</accession>
<evidence type="ECO:0000256" key="2">
    <source>
        <dbReference type="ARBA" id="ARBA00022450"/>
    </source>
</evidence>
<dbReference type="Gene3D" id="3.30.559.30">
    <property type="entry name" value="Nonribosomal peptide synthetase, condensation domain"/>
    <property type="match status" value="2"/>
</dbReference>
<dbReference type="Gene3D" id="3.40.50.980">
    <property type="match status" value="2"/>
</dbReference>
<dbReference type="InterPro" id="IPR000873">
    <property type="entry name" value="AMP-dep_synth/lig_dom"/>
</dbReference>
<sequence>MTTEHISPDRRREALRALLHDRARRSAEPQPASQGQQALWTFHQLHPDSPAYNLSFAARVEGPLDTGSLRTALQQIVEHHAGLRTTLVETNGEVSQRISRQGSLVFDASDMTGRTSEEVDTAVTQFCTHPFDLASGPLLRVRTIRRADEHLLLLSAHHVAMDLWSFGLFMDDLKRCYPAAAAGRQAEFARPGQGYLDYVRWQTETLQGEKGAANAAYWEDKLAGAVPVLDLPTDRPRPAAPSHLGAVHTFRLGPDATDRVRALATECRTTPYVVLLAAFQLLMHRWTGQDDVCVGSVSSGRSRAAFQDVMGYFSNLTVLRSRIGRQQSFRQLVEEVRENALGVLEHQDHPFPLVAERLAGHRRGGGSPLFNVAFYYESASWSAQSGLSLFGTGFTDARLRLGDLTLRPYGLSVQGTEHDLSLFIEEVDGDLCCSLRYATDLFDPSTAQRLAESFASLTAECLTSPGRDHALLCAVPDTDQQLLERWNRLADGARTGGRCAHHLVLEQAERTPDTIAVVHADRTLTYRELVQRATDLASELQARGVGPDVRVGLSAEGSLELIVGMLAVLLAGGAYVPLDPAYPHDRLTYMLGNCQAALLLTLRRHAGQLPPTDIPVMFLDELRPASGGRLTGPAAGPDDLAYVIYTSGTTGRPKGAMITHQGLVNLDLVHREALPPRPGRRVLQFASISFDYFTWEWMLALTTGGSLHMATREELRPGPPLIDLVARDRITTLNLTAGVLSILDPADLPSVTEVTSASEPCSAALVERWARDGRRMVNAYGPTEISVFCTTMAPLVADGSTPPIGRTVPGTELHVLDENLQPMPIGAVGELYIGGLGVGRGYQSRPDITADRFVPDPFSPEPGRRLYRSGDRVRWDDSGVLYYLGRNDHQVKIRGVRIEPSEVETVLAGHPAVRRAVVLARPSRAGDLHLVGYVTLRDGMAHAVDGAALRTYVAESLPAAVVPAFIVVLDRFPLNPNGKLDRARLPEPDLERAAEMLAGGEPRTPVECDIAEIWSEVLGVQRVGIQENFFELGGHSLLATRVAARLRDVLGVELPLRELFEARTIESLAERVQRHVSALDGNEGRDPLGAPIEATARDERGTELSFAQRRLWFLEQLQPGDPAYHVAGELHLDGELDVPALRAAMAEVVRRHEALRTVFTATAGEPRQVVVSVPDDVMPVSELADAQELAERSAAFAAEPFDLTRAPMRAGLLRLGATRHVLLLALHHIVSDGWSMRILLRELSALYAAFAAGGPSPLPEPGVQYADFTVWQRRRHSAPEGAAALAHWQRRLAGSPPALELPTDFPRGELSGRTAGSAAHSLDSELTAALTELAIRHGATPSMVLLAAFNLLLSRWSGQEDVLVGMPVAGRGRREVEDSIGLFVNTVVIRTDVSGSPSFAELLGQVRRTTLDADAYQDVPFEELVERLAPRRDMNRTPVFQVMFNMHNLDGFEAGIPGLRTRLVEAQDTTSKFDLTLYAKPQDSRIGLELVYSADLFAHHSMRALLDQLRALLVQAVADPDRPIEALQSDGLPDGTTRPGTEAPALPVAVPWTDAVHEKFLRAACRTPDSVALLHSAGSLSYVELERRSAALAEQLRAAGIGQGDRVAVHSARRPGLAVALLGALRAGAAFAVLDRGHPAARRAVMARKVAARAWVEVGGDGDEPEVPGPRPATVLHIGSDGTLPADCAEAVAGPSARPQDTAYIAFTSGSTGLPKAVVGPHGPLAHFVDWYTRTFAVGPQDRFALTSGLSHDPLLRDLFVPLALGASVGIPSPEQLAAPEALAAWLADNEVTVLHLTPPMARFLAGLPKGSLPGLRYAFFGGDVLTAHEVRVMRRLAPGVTIVNFYGTTETPQSHAYHVVGDHPAAGQQPLGRGIDGSELLVLRGTERAAVGELGEIAVRSTHLADGYLGDQEATARTFITGRHTGPGERLYRTGDLGRRRADGTVMFAGRADRQFKLRGYRVEPAEVEAVLRAHSRVGDARVLVGTDSGGETVLHAYVVAGGGDNVPGLDAGVVRAYAAQHLPEYLVPTTVTVIDGLPLTPNGKVDERALRDMRADRAHRVTAPATAPAPGLEQRLAELWRNLLQIDHVGREDNFFDLGGHSLLVVRLQALLEGELGRTLTVVELFRHPSVAALAKALGDDEQDTARRAHDAAEKAAYHNDRRTQRRRRLREEHSGGHHA</sequence>
<gene>
    <name evidence="6" type="ORF">RM550_01770</name>
</gene>
<dbReference type="InterPro" id="IPR010071">
    <property type="entry name" value="AA_adenyl_dom"/>
</dbReference>
<dbReference type="SUPFAM" id="SSF56801">
    <property type="entry name" value="Acetyl-CoA synthetase-like"/>
    <property type="match status" value="2"/>
</dbReference>
<dbReference type="RefSeq" id="WP_311621881.1">
    <property type="nucleotide sequence ID" value="NZ_JAVRFE010000001.1"/>
</dbReference>
<dbReference type="Proteomes" id="UP001180551">
    <property type="component" value="Unassembled WGS sequence"/>
</dbReference>
<dbReference type="SUPFAM" id="SSF52777">
    <property type="entry name" value="CoA-dependent acyltransferases"/>
    <property type="match status" value="4"/>
</dbReference>
<feature type="compositionally biased region" description="Basic and acidic residues" evidence="4">
    <location>
        <begin position="2146"/>
        <end position="2165"/>
    </location>
</feature>
<dbReference type="PANTHER" id="PTHR45527:SF1">
    <property type="entry name" value="FATTY ACID SYNTHASE"/>
    <property type="match status" value="1"/>
</dbReference>
<evidence type="ECO:0000256" key="1">
    <source>
        <dbReference type="ARBA" id="ARBA00001957"/>
    </source>
</evidence>
<dbReference type="PROSITE" id="PS50075">
    <property type="entry name" value="CARRIER"/>
    <property type="match status" value="2"/>
</dbReference>
<dbReference type="Pfam" id="PF00550">
    <property type="entry name" value="PP-binding"/>
    <property type="match status" value="2"/>
</dbReference>
<dbReference type="NCBIfam" id="TIGR01733">
    <property type="entry name" value="AA-adenyl-dom"/>
    <property type="match status" value="2"/>
</dbReference>
<dbReference type="EMBL" id="JAVRFE010000001">
    <property type="protein sequence ID" value="MDT0454463.1"/>
    <property type="molecule type" value="Genomic_DNA"/>
</dbReference>
<dbReference type="SUPFAM" id="SSF47336">
    <property type="entry name" value="ACP-like"/>
    <property type="match status" value="2"/>
</dbReference>
<dbReference type="InterPro" id="IPR009081">
    <property type="entry name" value="PP-bd_ACP"/>
</dbReference>
<name>A0ABU2SZP9_9ACTN</name>
<dbReference type="InterPro" id="IPR036736">
    <property type="entry name" value="ACP-like_sf"/>
</dbReference>
<evidence type="ECO:0000313" key="6">
    <source>
        <dbReference type="EMBL" id="MDT0454463.1"/>
    </source>
</evidence>
<feature type="domain" description="Carrier" evidence="5">
    <location>
        <begin position="1001"/>
        <end position="1076"/>
    </location>
</feature>
<evidence type="ECO:0000256" key="3">
    <source>
        <dbReference type="ARBA" id="ARBA00022553"/>
    </source>
</evidence>
<evidence type="ECO:0000256" key="4">
    <source>
        <dbReference type="SAM" id="MobiDB-lite"/>
    </source>
</evidence>
<dbReference type="Pfam" id="PF13193">
    <property type="entry name" value="AMP-binding_C"/>
    <property type="match status" value="2"/>
</dbReference>
<proteinExistence type="predicted"/>
<dbReference type="PANTHER" id="PTHR45527">
    <property type="entry name" value="NONRIBOSOMAL PEPTIDE SYNTHETASE"/>
    <property type="match status" value="1"/>
</dbReference>
<keyword evidence="2" id="KW-0596">Phosphopantetheine</keyword>
<feature type="compositionally biased region" description="Basic and acidic residues" evidence="4">
    <location>
        <begin position="2172"/>
        <end position="2182"/>
    </location>
</feature>
<dbReference type="InterPro" id="IPR020845">
    <property type="entry name" value="AMP-binding_CS"/>
</dbReference>
<dbReference type="Gene3D" id="2.30.38.10">
    <property type="entry name" value="Luciferase, Domain 3"/>
    <property type="match status" value="1"/>
</dbReference>
<dbReference type="InterPro" id="IPR006162">
    <property type="entry name" value="Ppantetheine_attach_site"/>
</dbReference>
<keyword evidence="3" id="KW-0597">Phosphoprotein</keyword>
<dbReference type="InterPro" id="IPR025110">
    <property type="entry name" value="AMP-bd_C"/>
</dbReference>
<dbReference type="InterPro" id="IPR001242">
    <property type="entry name" value="Condensation_dom"/>
</dbReference>
<dbReference type="Gene3D" id="1.10.1200.10">
    <property type="entry name" value="ACP-like"/>
    <property type="match status" value="2"/>
</dbReference>
<dbReference type="Gene3D" id="3.30.559.10">
    <property type="entry name" value="Chloramphenicol acetyltransferase-like domain"/>
    <property type="match status" value="2"/>
</dbReference>
<feature type="region of interest" description="Disordered" evidence="4">
    <location>
        <begin position="2142"/>
        <end position="2182"/>
    </location>
</feature>
<dbReference type="InterPro" id="IPR042099">
    <property type="entry name" value="ANL_N_sf"/>
</dbReference>
<dbReference type="Gene3D" id="3.30.300.30">
    <property type="match status" value="2"/>
</dbReference>
<dbReference type="CDD" id="cd05930">
    <property type="entry name" value="A_NRPS"/>
    <property type="match status" value="2"/>
</dbReference>
<dbReference type="InterPro" id="IPR020806">
    <property type="entry name" value="PKS_PP-bd"/>
</dbReference>
<dbReference type="SMART" id="SM00823">
    <property type="entry name" value="PKS_PP"/>
    <property type="match status" value="2"/>
</dbReference>
<feature type="domain" description="Carrier" evidence="5">
    <location>
        <begin position="2069"/>
        <end position="2144"/>
    </location>
</feature>
<evidence type="ECO:0000259" key="5">
    <source>
        <dbReference type="PROSITE" id="PS50075"/>
    </source>
</evidence>
<dbReference type="InterPro" id="IPR045851">
    <property type="entry name" value="AMP-bd_C_sf"/>
</dbReference>
<organism evidence="6 7">
    <name type="scientific">Streptomyces mooreae</name>
    <dbReference type="NCBI Taxonomy" id="3075523"/>
    <lineage>
        <taxon>Bacteria</taxon>
        <taxon>Bacillati</taxon>
        <taxon>Actinomycetota</taxon>
        <taxon>Actinomycetes</taxon>
        <taxon>Kitasatosporales</taxon>
        <taxon>Streptomycetaceae</taxon>
        <taxon>Streptomyces</taxon>
    </lineage>
</organism>
<protein>
    <submittedName>
        <fullName evidence="6">Amino acid adenylation domain-containing protein</fullName>
    </submittedName>
</protein>
<dbReference type="PROSITE" id="PS00012">
    <property type="entry name" value="PHOSPHOPANTETHEINE"/>
    <property type="match status" value="1"/>
</dbReference>
<dbReference type="PROSITE" id="PS00455">
    <property type="entry name" value="AMP_BINDING"/>
    <property type="match status" value="2"/>
</dbReference>
<reference evidence="6" key="1">
    <citation type="submission" date="2024-05" db="EMBL/GenBank/DDBJ databases">
        <title>30 novel species of actinomycetes from the DSMZ collection.</title>
        <authorList>
            <person name="Nouioui I."/>
        </authorList>
    </citation>
    <scope>NUCLEOTIDE SEQUENCE</scope>
    <source>
        <strain evidence="6">DSM 41527</strain>
    </source>
</reference>
<comment type="caution">
    <text evidence="6">The sequence shown here is derived from an EMBL/GenBank/DDBJ whole genome shotgun (WGS) entry which is preliminary data.</text>
</comment>
<keyword evidence="7" id="KW-1185">Reference proteome</keyword>
<dbReference type="InterPro" id="IPR023213">
    <property type="entry name" value="CAT-like_dom_sf"/>
</dbReference>
<dbReference type="Gene3D" id="3.40.50.12780">
    <property type="entry name" value="N-terminal domain of ligase-like"/>
    <property type="match status" value="1"/>
</dbReference>
<dbReference type="Pfam" id="PF00501">
    <property type="entry name" value="AMP-binding"/>
    <property type="match status" value="2"/>
</dbReference>
<comment type="cofactor">
    <cofactor evidence="1">
        <name>pantetheine 4'-phosphate</name>
        <dbReference type="ChEBI" id="CHEBI:47942"/>
    </cofactor>
</comment>
<evidence type="ECO:0000313" key="7">
    <source>
        <dbReference type="Proteomes" id="UP001180551"/>
    </source>
</evidence>